<proteinExistence type="predicted"/>
<dbReference type="Proteomes" id="UP000016932">
    <property type="component" value="Unassembled WGS sequence"/>
</dbReference>
<feature type="region of interest" description="Disordered" evidence="1">
    <location>
        <begin position="419"/>
        <end position="438"/>
    </location>
</feature>
<evidence type="ECO:0000313" key="2">
    <source>
        <dbReference type="EMBL" id="EME80126.1"/>
    </source>
</evidence>
<accession>M3A689</accession>
<evidence type="ECO:0000313" key="3">
    <source>
        <dbReference type="Proteomes" id="UP000016932"/>
    </source>
</evidence>
<dbReference type="EMBL" id="KB446561">
    <property type="protein sequence ID" value="EME80126.1"/>
    <property type="molecule type" value="Genomic_DNA"/>
</dbReference>
<feature type="compositionally biased region" description="Low complexity" evidence="1">
    <location>
        <begin position="422"/>
        <end position="438"/>
    </location>
</feature>
<protein>
    <submittedName>
        <fullName evidence="2">Uncharacterized protein</fullName>
    </submittedName>
</protein>
<gene>
    <name evidence="2" type="ORF">MYCFIDRAFT_177100</name>
</gene>
<feature type="region of interest" description="Disordered" evidence="1">
    <location>
        <begin position="1"/>
        <end position="20"/>
    </location>
</feature>
<organism evidence="2 3">
    <name type="scientific">Pseudocercospora fijiensis (strain CIRAD86)</name>
    <name type="common">Black leaf streak disease fungus</name>
    <name type="synonym">Mycosphaerella fijiensis</name>
    <dbReference type="NCBI Taxonomy" id="383855"/>
    <lineage>
        <taxon>Eukaryota</taxon>
        <taxon>Fungi</taxon>
        <taxon>Dikarya</taxon>
        <taxon>Ascomycota</taxon>
        <taxon>Pezizomycotina</taxon>
        <taxon>Dothideomycetes</taxon>
        <taxon>Dothideomycetidae</taxon>
        <taxon>Mycosphaerellales</taxon>
        <taxon>Mycosphaerellaceae</taxon>
        <taxon>Pseudocercospora</taxon>
    </lineage>
</organism>
<dbReference type="HOGENOM" id="CLU_524887_0_0_1"/>
<feature type="compositionally biased region" description="Pro residues" evidence="1">
    <location>
        <begin position="314"/>
        <end position="325"/>
    </location>
</feature>
<reference evidence="2 3" key="1">
    <citation type="journal article" date="2012" name="PLoS Pathog.">
        <title>Diverse lifestyles and strategies of plant pathogenesis encoded in the genomes of eighteen Dothideomycetes fungi.</title>
        <authorList>
            <person name="Ohm R.A."/>
            <person name="Feau N."/>
            <person name="Henrissat B."/>
            <person name="Schoch C.L."/>
            <person name="Horwitz B.A."/>
            <person name="Barry K.W."/>
            <person name="Condon B.J."/>
            <person name="Copeland A.C."/>
            <person name="Dhillon B."/>
            <person name="Glaser F."/>
            <person name="Hesse C.N."/>
            <person name="Kosti I."/>
            <person name="LaButti K."/>
            <person name="Lindquist E.A."/>
            <person name="Lucas S."/>
            <person name="Salamov A.A."/>
            <person name="Bradshaw R.E."/>
            <person name="Ciuffetti L."/>
            <person name="Hamelin R.C."/>
            <person name="Kema G.H.J."/>
            <person name="Lawrence C."/>
            <person name="Scott J.A."/>
            <person name="Spatafora J.W."/>
            <person name="Turgeon B.G."/>
            <person name="de Wit P.J.G.M."/>
            <person name="Zhong S."/>
            <person name="Goodwin S.B."/>
            <person name="Grigoriev I.V."/>
        </authorList>
    </citation>
    <scope>NUCLEOTIDE SEQUENCE [LARGE SCALE GENOMIC DNA]</scope>
    <source>
        <strain evidence="2 3">CIRAD86</strain>
    </source>
</reference>
<sequence length="519" mass="57253">MPCTDECSADSVQRERGSTSAINSLPFVHEEMSFPLRRNRQSGRQQEQGQGEEIIRLGVDALEEVPWREWFADVSRVTCTVHAAVRSLGRCDAMRCDANTNEGMSARYLALEGQGRRITRPSGRRPWMMELRNLNFACLHHQHKQLDMKVDPRAFLIPHPLELIPFLRRRFNTDCSMEVDPEVRKEQARQGSHGGGGGCPMRQRAAAMATSTISLCSKTARKKAVLAQSAWPLPFDATQASAIPPTISHDITSIAVSLFQEKTPLTDPDRACACLLPRRERTRANLFAPHIHVGYLSTHPDEHSPGGQTSIAPPQRPPTHGPPHTTPGSHVPERSDHACDTSYSATALLTEVLHFLRCLKDRVHPVATEHRHLPPDELEHDNEALTALSTTSATFNTAAERRCPVASQSEYRPRWLVSAAASRPSPSDNTSSTSIASSCTSGELLPCLPVDMSLRMQASLKLVSERPVRLLSSFAPCWAVKTAVHEGLPSPPPHDAHANKAVHTETLTDHPRTAIAFHC</sequence>
<feature type="region of interest" description="Disordered" evidence="1">
    <location>
        <begin position="297"/>
        <end position="338"/>
    </location>
</feature>
<name>M3A689_PSEFD</name>
<evidence type="ECO:0000256" key="1">
    <source>
        <dbReference type="SAM" id="MobiDB-lite"/>
    </source>
</evidence>
<dbReference type="VEuPathDB" id="FungiDB:MYCFIDRAFT_177100"/>
<keyword evidence="3" id="KW-1185">Reference proteome</keyword>
<dbReference type="RefSeq" id="XP_007929174.1">
    <property type="nucleotide sequence ID" value="XM_007930983.1"/>
</dbReference>
<dbReference type="OrthoDB" id="10671688at2759"/>
<dbReference type="AlphaFoldDB" id="M3A689"/>
<dbReference type="GeneID" id="19333692"/>
<dbReference type="KEGG" id="pfj:MYCFIDRAFT_177100"/>